<evidence type="ECO:0000256" key="1">
    <source>
        <dbReference type="SAM" id="Phobius"/>
    </source>
</evidence>
<gene>
    <name evidence="2" type="ORF">ILYODFUR_022415</name>
</gene>
<keyword evidence="1" id="KW-1133">Transmembrane helix</keyword>
<organism evidence="2 3">
    <name type="scientific">Ilyodon furcidens</name>
    <name type="common">goldbreast splitfin</name>
    <dbReference type="NCBI Taxonomy" id="33524"/>
    <lineage>
        <taxon>Eukaryota</taxon>
        <taxon>Metazoa</taxon>
        <taxon>Chordata</taxon>
        <taxon>Craniata</taxon>
        <taxon>Vertebrata</taxon>
        <taxon>Euteleostomi</taxon>
        <taxon>Actinopterygii</taxon>
        <taxon>Neopterygii</taxon>
        <taxon>Teleostei</taxon>
        <taxon>Neoteleostei</taxon>
        <taxon>Acanthomorphata</taxon>
        <taxon>Ovalentaria</taxon>
        <taxon>Atherinomorphae</taxon>
        <taxon>Cyprinodontiformes</taxon>
        <taxon>Goodeidae</taxon>
        <taxon>Ilyodon</taxon>
    </lineage>
</organism>
<name>A0ABV0SQ68_9TELE</name>
<dbReference type="EMBL" id="JAHRIQ010002470">
    <property type="protein sequence ID" value="MEQ2222102.1"/>
    <property type="molecule type" value="Genomic_DNA"/>
</dbReference>
<feature type="transmembrane region" description="Helical" evidence="1">
    <location>
        <begin position="78"/>
        <end position="97"/>
    </location>
</feature>
<proteinExistence type="predicted"/>
<keyword evidence="3" id="KW-1185">Reference proteome</keyword>
<sequence>MEINKQMFMKEATYKGCVQKPSHTTIKRSKSIVKYPDIRTTLLAAVARHLGGWSIQEKVQGCVFVPPHTCTKVTSGCYWAFVSYIVSYFLLVFKTFAKMCLI</sequence>
<accession>A0ABV0SQ68</accession>
<protein>
    <submittedName>
        <fullName evidence="2">Uncharacterized protein</fullName>
    </submittedName>
</protein>
<dbReference type="Proteomes" id="UP001482620">
    <property type="component" value="Unassembled WGS sequence"/>
</dbReference>
<keyword evidence="1" id="KW-0812">Transmembrane</keyword>
<evidence type="ECO:0000313" key="3">
    <source>
        <dbReference type="Proteomes" id="UP001482620"/>
    </source>
</evidence>
<evidence type="ECO:0000313" key="2">
    <source>
        <dbReference type="EMBL" id="MEQ2222102.1"/>
    </source>
</evidence>
<comment type="caution">
    <text evidence="2">The sequence shown here is derived from an EMBL/GenBank/DDBJ whole genome shotgun (WGS) entry which is preliminary data.</text>
</comment>
<keyword evidence="1" id="KW-0472">Membrane</keyword>
<reference evidence="2 3" key="1">
    <citation type="submission" date="2021-06" db="EMBL/GenBank/DDBJ databases">
        <authorList>
            <person name="Palmer J.M."/>
        </authorList>
    </citation>
    <scope>NUCLEOTIDE SEQUENCE [LARGE SCALE GENOMIC DNA]</scope>
    <source>
        <strain evidence="3">if_2019</strain>
        <tissue evidence="2">Muscle</tissue>
    </source>
</reference>